<protein>
    <submittedName>
        <fullName evidence="2">Uncharacterized protein</fullName>
    </submittedName>
</protein>
<evidence type="ECO:0000313" key="3">
    <source>
        <dbReference type="Proteomes" id="UP000782519"/>
    </source>
</evidence>
<organism evidence="2 3">
    <name type="scientific">Rhodopseudomonas palustris</name>
    <dbReference type="NCBI Taxonomy" id="1076"/>
    <lineage>
        <taxon>Bacteria</taxon>
        <taxon>Pseudomonadati</taxon>
        <taxon>Pseudomonadota</taxon>
        <taxon>Alphaproteobacteria</taxon>
        <taxon>Hyphomicrobiales</taxon>
        <taxon>Nitrobacteraceae</taxon>
        <taxon>Rhodopseudomonas</taxon>
    </lineage>
</organism>
<evidence type="ECO:0000313" key="2">
    <source>
        <dbReference type="EMBL" id="MBI5128455.1"/>
    </source>
</evidence>
<feature type="compositionally biased region" description="Basic and acidic residues" evidence="1">
    <location>
        <begin position="160"/>
        <end position="169"/>
    </location>
</feature>
<dbReference type="EMBL" id="JACRJB010000010">
    <property type="protein sequence ID" value="MBI5128455.1"/>
    <property type="molecule type" value="Genomic_DNA"/>
</dbReference>
<reference evidence="2" key="1">
    <citation type="submission" date="2020-07" db="EMBL/GenBank/DDBJ databases">
        <title>Huge and variable diversity of episymbiotic CPR bacteria and DPANN archaea in groundwater ecosystems.</title>
        <authorList>
            <person name="He C.Y."/>
            <person name="Keren R."/>
            <person name="Whittaker M."/>
            <person name="Farag I.F."/>
            <person name="Doudna J."/>
            <person name="Cate J.H.D."/>
            <person name="Banfield J.F."/>
        </authorList>
    </citation>
    <scope>NUCLEOTIDE SEQUENCE</scope>
    <source>
        <strain evidence="2">NC_groundwater_1818_Pr3_B-0.1um_66_35</strain>
    </source>
</reference>
<feature type="compositionally biased region" description="Basic and acidic residues" evidence="1">
    <location>
        <begin position="1"/>
        <end position="15"/>
    </location>
</feature>
<accession>A0A933RTS2</accession>
<feature type="compositionally biased region" description="Basic and acidic residues" evidence="1">
    <location>
        <begin position="178"/>
        <end position="188"/>
    </location>
</feature>
<sequence length="188" mass="20297">MPATDGRVRRGDGRNGRLRSSLSAADMGGNGGASVRKPVVGWTLLEASGAARGLCACLAIVALFSSCMAIGTAQTQEADTDPPLNDPAVTMTRPEWQQRIEQARRRARDVALDRRLHPERYLPPPPEDPEISATARVLRDESLQPGDIVATKKGLMMFRGRSDQPRSEADFVPLPGGETREAARPGSR</sequence>
<comment type="caution">
    <text evidence="2">The sequence shown here is derived from an EMBL/GenBank/DDBJ whole genome shotgun (WGS) entry which is preliminary data.</text>
</comment>
<proteinExistence type="predicted"/>
<gene>
    <name evidence="2" type="ORF">HZA66_03350</name>
</gene>
<dbReference type="Proteomes" id="UP000782519">
    <property type="component" value="Unassembled WGS sequence"/>
</dbReference>
<feature type="region of interest" description="Disordered" evidence="1">
    <location>
        <begin position="158"/>
        <end position="188"/>
    </location>
</feature>
<name>A0A933RTS2_RHOPL</name>
<feature type="region of interest" description="Disordered" evidence="1">
    <location>
        <begin position="74"/>
        <end position="131"/>
    </location>
</feature>
<evidence type="ECO:0000256" key="1">
    <source>
        <dbReference type="SAM" id="MobiDB-lite"/>
    </source>
</evidence>
<feature type="region of interest" description="Disordered" evidence="1">
    <location>
        <begin position="1"/>
        <end position="33"/>
    </location>
</feature>
<dbReference type="AlphaFoldDB" id="A0A933RTS2"/>
<feature type="compositionally biased region" description="Basic and acidic residues" evidence="1">
    <location>
        <begin position="96"/>
        <end position="120"/>
    </location>
</feature>